<name>A0A9P2W2F8_BARTA</name>
<protein>
    <submittedName>
        <fullName evidence="1">Uncharacterized protein</fullName>
    </submittedName>
</protein>
<sequence>MHVTYLGFLWMKFFMSQKLGLRYLRFAGSDIRTILKIVLPETCKNYESYKTDGDDDKKCCKCNHASARSFPFCFAGTSLLWQTASYVFG</sequence>
<dbReference type="EMBL" id="AIMD01000035">
    <property type="protein sequence ID" value="EJF94164.1"/>
    <property type="molecule type" value="Genomic_DNA"/>
</dbReference>
<evidence type="ECO:0000313" key="2">
    <source>
        <dbReference type="Proteomes" id="UP000002648"/>
    </source>
</evidence>
<evidence type="ECO:0000313" key="1">
    <source>
        <dbReference type="EMBL" id="EJF94164.1"/>
    </source>
</evidence>
<reference evidence="1 2" key="1">
    <citation type="submission" date="2012-03" db="EMBL/GenBank/DDBJ databases">
        <title>The Genome Sequence of Bartonella taylorii 8TBB.</title>
        <authorList>
            <consortium name="The Broad Institute Genome Sequencing Platform"/>
            <consortium name="The Broad Institute Genome Sequencing Center for Infectious Disease"/>
            <person name="Feldgarden M."/>
            <person name="Kirby J."/>
            <person name="Kosoy M."/>
            <person name="Birtles R."/>
            <person name="Probert W.S."/>
            <person name="Chiaraviglio L."/>
            <person name="Young S.K."/>
            <person name="Zeng Q."/>
            <person name="Gargeya S."/>
            <person name="Fitzgerald M."/>
            <person name="Haas B."/>
            <person name="Abouelleil A."/>
            <person name="Alvarado L."/>
            <person name="Arachchi H.M."/>
            <person name="Berlin A."/>
            <person name="Chapman S.B."/>
            <person name="Gearin G."/>
            <person name="Goldberg J."/>
            <person name="Griggs A."/>
            <person name="Gujja S."/>
            <person name="Hansen M."/>
            <person name="Heiman D."/>
            <person name="Howarth C."/>
            <person name="Larimer J."/>
            <person name="Lui A."/>
            <person name="MacDonald P.J.P."/>
            <person name="McCowen C."/>
            <person name="Montmayeur A."/>
            <person name="Murphy C."/>
            <person name="Neiman D."/>
            <person name="Pearson M."/>
            <person name="Priest M."/>
            <person name="Roberts A."/>
            <person name="Saif S."/>
            <person name="Shea T."/>
            <person name="Sisk P."/>
            <person name="Stolte C."/>
            <person name="Sykes S."/>
            <person name="Wortman J."/>
            <person name="Nusbaum C."/>
            <person name="Birren B."/>
        </authorList>
    </citation>
    <scope>NUCLEOTIDE SEQUENCE [LARGE SCALE GENOMIC DNA]</scope>
    <source>
        <strain evidence="1 2">8TBB</strain>
    </source>
</reference>
<gene>
    <name evidence="1" type="ORF">ME9_01085</name>
</gene>
<keyword evidence="2" id="KW-1185">Reference proteome</keyword>
<dbReference type="AlphaFoldDB" id="A0A9P2W2F8"/>
<proteinExistence type="predicted"/>
<dbReference type="Proteomes" id="UP000002648">
    <property type="component" value="Unassembled WGS sequence"/>
</dbReference>
<accession>A0A9P2W2F8</accession>
<organism evidence="1 2">
    <name type="scientific">Bartonella taylorii 8TBB</name>
    <dbReference type="NCBI Taxonomy" id="1094560"/>
    <lineage>
        <taxon>Bacteria</taxon>
        <taxon>Pseudomonadati</taxon>
        <taxon>Pseudomonadota</taxon>
        <taxon>Alphaproteobacteria</taxon>
        <taxon>Hyphomicrobiales</taxon>
        <taxon>Bartonellaceae</taxon>
        <taxon>Bartonella</taxon>
    </lineage>
</organism>
<comment type="caution">
    <text evidence="1">The sequence shown here is derived from an EMBL/GenBank/DDBJ whole genome shotgun (WGS) entry which is preliminary data.</text>
</comment>